<dbReference type="Proteomes" id="UP000326198">
    <property type="component" value="Unassembled WGS sequence"/>
</dbReference>
<gene>
    <name evidence="1" type="ORF">BDV26DRAFT_299327</name>
</gene>
<keyword evidence="2" id="KW-1185">Reference proteome</keyword>
<reference evidence="1 2" key="1">
    <citation type="submission" date="2019-04" db="EMBL/GenBank/DDBJ databases">
        <title>Friends and foes A comparative genomics studyof 23 Aspergillus species from section Flavi.</title>
        <authorList>
            <consortium name="DOE Joint Genome Institute"/>
            <person name="Kjaerbolling I."/>
            <person name="Vesth T."/>
            <person name="Frisvad J.C."/>
            <person name="Nybo J.L."/>
            <person name="Theobald S."/>
            <person name="Kildgaard S."/>
            <person name="Isbrandt T."/>
            <person name="Kuo A."/>
            <person name="Sato A."/>
            <person name="Lyhne E.K."/>
            <person name="Kogle M.E."/>
            <person name="Wiebenga A."/>
            <person name="Kun R.S."/>
            <person name="Lubbers R.J."/>
            <person name="Makela M.R."/>
            <person name="Barry K."/>
            <person name="Chovatia M."/>
            <person name="Clum A."/>
            <person name="Daum C."/>
            <person name="Haridas S."/>
            <person name="He G."/>
            <person name="LaButti K."/>
            <person name="Lipzen A."/>
            <person name="Mondo S."/>
            <person name="Riley R."/>
            <person name="Salamov A."/>
            <person name="Simmons B.A."/>
            <person name="Magnuson J.K."/>
            <person name="Henrissat B."/>
            <person name="Mortensen U.H."/>
            <person name="Larsen T.O."/>
            <person name="Devries R.P."/>
            <person name="Grigoriev I.V."/>
            <person name="Machida M."/>
            <person name="Baker S.E."/>
            <person name="Andersen M.R."/>
        </authorList>
    </citation>
    <scope>NUCLEOTIDE SEQUENCE [LARGE SCALE GENOMIC DNA]</scope>
    <source>
        <strain evidence="1 2">IBT 29228</strain>
    </source>
</reference>
<dbReference type="EMBL" id="ML736153">
    <property type="protein sequence ID" value="KAE8383894.1"/>
    <property type="molecule type" value="Genomic_DNA"/>
</dbReference>
<sequence>MSRDLLEQVDALQWSLLHLENIDDQLCSELLSRLRSVADQVPIVMQLASTSRLVKKGAELPVRRINYNIKKLSDDCKPRWDELLKLNCETLIFFTLAFNGLVSLPDDEFNWLIQNLQYYVNRQGFLLSKTPRKDSTKPFLAS</sequence>
<dbReference type="AlphaFoldDB" id="A0A5N7BPX1"/>
<evidence type="ECO:0000313" key="2">
    <source>
        <dbReference type="Proteomes" id="UP000326198"/>
    </source>
</evidence>
<dbReference type="OrthoDB" id="4526074at2759"/>
<organism evidence="1 2">
    <name type="scientific">Aspergillus bertholletiae</name>
    <dbReference type="NCBI Taxonomy" id="1226010"/>
    <lineage>
        <taxon>Eukaryota</taxon>
        <taxon>Fungi</taxon>
        <taxon>Dikarya</taxon>
        <taxon>Ascomycota</taxon>
        <taxon>Pezizomycotina</taxon>
        <taxon>Eurotiomycetes</taxon>
        <taxon>Eurotiomycetidae</taxon>
        <taxon>Eurotiales</taxon>
        <taxon>Aspergillaceae</taxon>
        <taxon>Aspergillus</taxon>
        <taxon>Aspergillus subgen. Circumdati</taxon>
    </lineage>
</organism>
<protein>
    <submittedName>
        <fullName evidence="1">Uncharacterized protein</fullName>
    </submittedName>
</protein>
<name>A0A5N7BPX1_9EURO</name>
<evidence type="ECO:0000313" key="1">
    <source>
        <dbReference type="EMBL" id="KAE8383894.1"/>
    </source>
</evidence>
<accession>A0A5N7BPX1</accession>
<proteinExistence type="predicted"/>